<evidence type="ECO:0000256" key="6">
    <source>
        <dbReference type="ARBA" id="ARBA00022695"/>
    </source>
</evidence>
<evidence type="ECO:0000256" key="1">
    <source>
        <dbReference type="ARBA" id="ARBA00002324"/>
    </source>
</evidence>
<dbReference type="EC" id="2.7.7.18" evidence="3"/>
<organism evidence="12 13">
    <name type="scientific">Fusibacter paucivorans</name>
    <dbReference type="NCBI Taxonomy" id="76009"/>
    <lineage>
        <taxon>Bacteria</taxon>
        <taxon>Bacillati</taxon>
        <taxon>Bacillota</taxon>
        <taxon>Clostridia</taxon>
        <taxon>Eubacteriales</taxon>
        <taxon>Eubacteriales Family XII. Incertae Sedis</taxon>
        <taxon>Fusibacter</taxon>
    </lineage>
</organism>
<proteinExistence type="predicted"/>
<evidence type="ECO:0000256" key="8">
    <source>
        <dbReference type="ARBA" id="ARBA00022840"/>
    </source>
</evidence>
<reference evidence="12 13" key="1">
    <citation type="submission" date="2021-05" db="EMBL/GenBank/DDBJ databases">
        <title>Fusibacter ferrireducens sp. nov., an anaerobic, sulfur- and Fe-reducing bacterium isolated from the mangrove sediment.</title>
        <authorList>
            <person name="Qiu D."/>
        </authorList>
    </citation>
    <scope>NUCLEOTIDE SEQUENCE [LARGE SCALE GENOMIC DNA]</scope>
    <source>
        <strain evidence="12 13">DSM 12116</strain>
    </source>
</reference>
<evidence type="ECO:0000256" key="5">
    <source>
        <dbReference type="ARBA" id="ARBA00022679"/>
    </source>
</evidence>
<keyword evidence="6" id="KW-0548">Nucleotidyltransferase</keyword>
<dbReference type="EMBL" id="JAHBCL010000004">
    <property type="protein sequence ID" value="MBS7525698.1"/>
    <property type="molecule type" value="Genomic_DNA"/>
</dbReference>
<evidence type="ECO:0000259" key="11">
    <source>
        <dbReference type="Pfam" id="PF01467"/>
    </source>
</evidence>
<evidence type="ECO:0000313" key="12">
    <source>
        <dbReference type="EMBL" id="MBS7525698.1"/>
    </source>
</evidence>
<comment type="pathway">
    <text evidence="2">Cofactor biosynthesis; NAD(+) biosynthesis; deamido-NAD(+) from nicotinate D-ribonucleotide: step 1/1.</text>
</comment>
<dbReference type="InterPro" id="IPR005248">
    <property type="entry name" value="NadD/NMNAT"/>
</dbReference>
<evidence type="ECO:0000256" key="4">
    <source>
        <dbReference type="ARBA" id="ARBA00022642"/>
    </source>
</evidence>
<comment type="function">
    <text evidence="1">Catalyzes the reversible adenylation of nicotinate mononucleotide (NaMN) to nicotinic acid adenine dinucleotide (NaAD).</text>
</comment>
<dbReference type="Proteomes" id="UP000746471">
    <property type="component" value="Unassembled WGS sequence"/>
</dbReference>
<dbReference type="RefSeq" id="WP_213235484.1">
    <property type="nucleotide sequence ID" value="NZ_JAHBCL010000004.1"/>
</dbReference>
<evidence type="ECO:0000256" key="10">
    <source>
        <dbReference type="ARBA" id="ARBA00048721"/>
    </source>
</evidence>
<gene>
    <name evidence="12" type="ORF">KHM83_03300</name>
</gene>
<keyword evidence="7" id="KW-0547">Nucleotide-binding</keyword>
<evidence type="ECO:0000256" key="7">
    <source>
        <dbReference type="ARBA" id="ARBA00022741"/>
    </source>
</evidence>
<evidence type="ECO:0000256" key="2">
    <source>
        <dbReference type="ARBA" id="ARBA00005019"/>
    </source>
</evidence>
<dbReference type="InterPro" id="IPR016024">
    <property type="entry name" value="ARM-type_fold"/>
</dbReference>
<dbReference type="InterPro" id="IPR004821">
    <property type="entry name" value="Cyt_trans-like"/>
</dbReference>
<accession>A0ABS5PKJ9</accession>
<dbReference type="SUPFAM" id="SSF52374">
    <property type="entry name" value="Nucleotidylyl transferase"/>
    <property type="match status" value="1"/>
</dbReference>
<sequence>MQTLRQQFFEDITHEILNRSFIKKMALNQDVLEAYVMGNHFKKGLDNMLREKRYHAKDVFALMEPLVPMLCKSLPKVPWLQYFYYHSLSYSFPEAVSITLDPAFTPVAEIYLRILRVASQYQQRGTDSTWQSKYPLTLLTEEETQALEDPREYLQFKKAFYQEFVYEMMKLNQEVIGYSTLDHICGVHFMALKVARQLKNAGLPIDLGRVAGAAAGHDIGKFGCKADEMKRVAYYHYFYTGEWFEKHDIVYIRNVAINHSTWDLELEALPIESLILIYSDFRVKAAKVDNKSVMKIYDLQASFDVILEKLDNVDAAKEDRYRRVYRYLKDFEDYLIDLGVDISREMFMALNPQIRPNRKYFALLQGAAVTKSVIYSSIEHNINLLHRLRDETSLNKMLEPVRNSRDMTNLRAYIGILEEYFNYMTQKQKQIVINFLYEKLVSPEEDIRKQCAELIGVIIAHYDEEIRKETPPSVMIKPTDFDALKLFDTYVRRFLFPENKIIDRHKKYISYSLRDMLFTFFESLEGLEKRKDAIATVISYFEAYNEDEQIRFYLVKAARVLPFKEFDEAQRFLILNFVSGLLDHPDMKLRLRAYNLIYTILPYASETLIAQCHITRVFENIPAIYDNPADNYARLKLAEQLRTDEQTVEVLKGICMSDLQLTSNIFLSNLKTATLDIAKRFQIELLIRNTLLYDYENNFYMAMHLCNLLKVSALESVRNTAGKMLLELIPHLTFEQKNDITIELLRALEMESYEFTKYIPPYLGKIILHIKPKELDEILESFEKKMSTNNEKLISLIERTIGHAISRYADYKYAFEETEEGHDHRVLRMFGILFTGFVHPSGFVNQVAFNVIAKSIFNDPVLALRKKEYLYRVTIKKIMSLMVNTDEEQDIIFYNNAASLKYIYRFVNEYQHVYGKMTLKPHNKIAFFPGAFDPFTLSHKQIATDIRDKGFEVLLYVDEFSWSKHTQPNLIRRNIIKKSVASEIDVFPFPRDISINIANPHDLALLKELFPESEVFLVVGSDVIIYASAYGYEEHTTINDIPHLIYERGGIHYAKEAKKRLKERLERLHPSSQIVTLPKVYESISSTLIRDYIDEKRDISSLIEPLAQNYIYEKSLYQREPMYKRVMSSKAINLAVYDEMSPAFLKDLIGETTNDNGSEQLIKYQHLSEREGFRAIVLRRAEKGQEVIAYAISHWLRASGIHNEFKDNHIIKYIRDDAVGRILVIDGIVKKKGADVRNLEQIVLTETLAHALAQDYTYCIYKESLKPQVAKEIVDVLQIQGFVNISSQKTGESVFAVNMSSPCTVNLDIHSMFKEPYRNIPEVQQAMSRTRARLQKAFTELYPGNLVLNFDRAMIYETLIKKVCDENAVSPIPQEPRRLGEAMCVPFGAVFRQSILPNTVTKALHAEKYFLPDLSEHHIMEYPFYLDIENQIKMIKSFNRPVILVDDLLNKGYRIKALEPHFRSNDVNIQKFIVGIMSGSGKQIAEEMSLNCDAAYFIPKIRVWFYESKLYPFIDGDAIWRGKMLESNLINSVNLILPYASASYIAGTTKEAIYNLSEVALMNAIEIMTAVEVGYEYENDRLLTIDRLGEVLNTPRYPDKGNHIIYANNVKPSEYLKDDLEQLRKLKNFYIGK</sequence>
<dbReference type="Gene3D" id="3.40.50.620">
    <property type="entry name" value="HUPs"/>
    <property type="match status" value="1"/>
</dbReference>
<evidence type="ECO:0000313" key="13">
    <source>
        <dbReference type="Proteomes" id="UP000746471"/>
    </source>
</evidence>
<protein>
    <recommendedName>
        <fullName evidence="3">nicotinate-nucleotide adenylyltransferase</fullName>
        <ecNumber evidence="3">2.7.7.18</ecNumber>
    </recommendedName>
</protein>
<dbReference type="SUPFAM" id="SSF109604">
    <property type="entry name" value="HD-domain/PDEase-like"/>
    <property type="match status" value="1"/>
</dbReference>
<keyword evidence="13" id="KW-1185">Reference proteome</keyword>
<name>A0ABS5PKJ9_9FIRM</name>
<keyword evidence="8" id="KW-0067">ATP-binding</keyword>
<dbReference type="PANTHER" id="PTHR39321:SF3">
    <property type="entry name" value="PHOSPHOPANTETHEINE ADENYLYLTRANSFERASE"/>
    <property type="match status" value="1"/>
</dbReference>
<dbReference type="InterPro" id="IPR014729">
    <property type="entry name" value="Rossmann-like_a/b/a_fold"/>
</dbReference>
<feature type="domain" description="Cytidyltransferase-like" evidence="11">
    <location>
        <begin position="927"/>
        <end position="1090"/>
    </location>
</feature>
<evidence type="ECO:0000256" key="3">
    <source>
        <dbReference type="ARBA" id="ARBA00012389"/>
    </source>
</evidence>
<dbReference type="SUPFAM" id="SSF48371">
    <property type="entry name" value="ARM repeat"/>
    <property type="match status" value="1"/>
</dbReference>
<evidence type="ECO:0000256" key="9">
    <source>
        <dbReference type="ARBA" id="ARBA00023027"/>
    </source>
</evidence>
<keyword evidence="9" id="KW-0520">NAD</keyword>
<dbReference type="Pfam" id="PF01467">
    <property type="entry name" value="CTP_transf_like"/>
    <property type="match status" value="1"/>
</dbReference>
<keyword evidence="4" id="KW-0662">Pyridine nucleotide biosynthesis</keyword>
<dbReference type="PANTHER" id="PTHR39321">
    <property type="entry name" value="NICOTINATE-NUCLEOTIDE ADENYLYLTRANSFERASE-RELATED"/>
    <property type="match status" value="1"/>
</dbReference>
<keyword evidence="5" id="KW-0808">Transferase</keyword>
<comment type="caution">
    <text evidence="12">The sequence shown here is derived from an EMBL/GenBank/DDBJ whole genome shotgun (WGS) entry which is preliminary data.</text>
</comment>
<comment type="catalytic activity">
    <reaction evidence="10">
        <text>nicotinate beta-D-ribonucleotide + ATP + H(+) = deamido-NAD(+) + diphosphate</text>
        <dbReference type="Rhea" id="RHEA:22860"/>
        <dbReference type="ChEBI" id="CHEBI:15378"/>
        <dbReference type="ChEBI" id="CHEBI:30616"/>
        <dbReference type="ChEBI" id="CHEBI:33019"/>
        <dbReference type="ChEBI" id="CHEBI:57502"/>
        <dbReference type="ChEBI" id="CHEBI:58437"/>
        <dbReference type="EC" id="2.7.7.18"/>
    </reaction>
</comment>